<dbReference type="PANTHER" id="PTHR39639">
    <property type="entry name" value="CHROMOSOME 16, WHOLE GENOME SHOTGUN SEQUENCE"/>
    <property type="match status" value="1"/>
</dbReference>
<dbReference type="OrthoDB" id="5419821at2759"/>
<dbReference type="HOGENOM" id="CLU_432153_0_0_1"/>
<feature type="region of interest" description="Disordered" evidence="1">
    <location>
        <begin position="406"/>
        <end position="468"/>
    </location>
</feature>
<feature type="compositionally biased region" description="Low complexity" evidence="1">
    <location>
        <begin position="557"/>
        <end position="573"/>
    </location>
</feature>
<feature type="region of interest" description="Disordered" evidence="1">
    <location>
        <begin position="552"/>
        <end position="633"/>
    </location>
</feature>
<dbReference type="InterPro" id="IPR004919">
    <property type="entry name" value="GmrSD_N"/>
</dbReference>
<name>A0A0D0BAH1_9AGAR</name>
<dbReference type="Pfam" id="PF03235">
    <property type="entry name" value="GmrSD_N"/>
    <property type="match status" value="1"/>
</dbReference>
<feature type="domain" description="GmrSD restriction endonucleases N-terminal" evidence="2">
    <location>
        <begin position="50"/>
        <end position="190"/>
    </location>
</feature>
<dbReference type="Proteomes" id="UP000053593">
    <property type="component" value="Unassembled WGS sequence"/>
</dbReference>
<keyword evidence="4" id="KW-1185">Reference proteome</keyword>
<sequence length="633" mass="70481">MEQRSHSASEDIDQLDSTSEHYVGQGSTNYAKFEMPKALKRPRDVSYSVRSLYDDMKRGLIDVDPEYQRDVVWKTAQQIMLIDSIFTNHYMPPIIFDVIYDDNGTEIKKICLDGKQRLTSLRLFMDGAIPLKHPDTLKSWWYKIDGSSNPKSKNLLPDGIRTSFANRQIRCTEYEDLDEDDEREIFRRVQLGVALSSAEKLRVLNSPRARFINDLKDLFVTKETLGAPSFRWDRSRGADYRCLAQAVYIICRWDDDNGKSLKNAGTLPQVEKWLNEEASPIPEDFANLIKKTFSVTVQLAVRAEYSQPFEMYPKVSPIEIIGVLLMTYAHFITAPPSQRLTLSELSAAVAIMRRDVRKEHKDIRLNDRVGKTIIGFVKTYHKPMSPRAPTAGASASILPPIVTLDYPSRTSTDTSPSQPPLFCELPPQPVPSSKRTLELPHPEGRAPKRAMFAEPGDAPDTPTLSSASRNLVEVSSSLPGRSGYVQRATASTPTPVRGAPMLSLLSFPVPGPQFIQRHGNYPYVVGPSGYIYPGTSPTRLYSLSYPPPSPHYPPLPLSSSSTASASQPRAAPPETVKTEASETASVGIGLPGKRFVELQRPNRIVGKQDTVSAQSDRQEPSVCSPDAGSRRQS</sequence>
<feature type="region of interest" description="Disordered" evidence="1">
    <location>
        <begin position="1"/>
        <end position="22"/>
    </location>
</feature>
<accession>A0A0D0BAH1</accession>
<protein>
    <recommendedName>
        <fullName evidence="2">GmrSD restriction endonucleases N-terminal domain-containing protein</fullName>
    </recommendedName>
</protein>
<reference evidence="3 4" key="1">
    <citation type="submission" date="2014-04" db="EMBL/GenBank/DDBJ databases">
        <title>Evolutionary Origins and Diversification of the Mycorrhizal Mutualists.</title>
        <authorList>
            <consortium name="DOE Joint Genome Institute"/>
            <consortium name="Mycorrhizal Genomics Consortium"/>
            <person name="Kohler A."/>
            <person name="Kuo A."/>
            <person name="Nagy L.G."/>
            <person name="Floudas D."/>
            <person name="Copeland A."/>
            <person name="Barry K.W."/>
            <person name="Cichocki N."/>
            <person name="Veneault-Fourrey C."/>
            <person name="LaButti K."/>
            <person name="Lindquist E.A."/>
            <person name="Lipzen A."/>
            <person name="Lundell T."/>
            <person name="Morin E."/>
            <person name="Murat C."/>
            <person name="Riley R."/>
            <person name="Ohm R."/>
            <person name="Sun H."/>
            <person name="Tunlid A."/>
            <person name="Henrissat B."/>
            <person name="Grigoriev I.V."/>
            <person name="Hibbett D.S."/>
            <person name="Martin F."/>
        </authorList>
    </citation>
    <scope>NUCLEOTIDE SEQUENCE [LARGE SCALE GENOMIC DNA]</scope>
    <source>
        <strain evidence="3 4">FD-317 M1</strain>
    </source>
</reference>
<feature type="compositionally biased region" description="Basic and acidic residues" evidence="1">
    <location>
        <begin position="435"/>
        <end position="446"/>
    </location>
</feature>
<evidence type="ECO:0000256" key="1">
    <source>
        <dbReference type="SAM" id="MobiDB-lite"/>
    </source>
</evidence>
<evidence type="ECO:0000259" key="2">
    <source>
        <dbReference type="Pfam" id="PF03235"/>
    </source>
</evidence>
<dbReference type="EMBL" id="KN834867">
    <property type="protein sequence ID" value="KIK51296.1"/>
    <property type="molecule type" value="Genomic_DNA"/>
</dbReference>
<evidence type="ECO:0000313" key="3">
    <source>
        <dbReference type="EMBL" id="KIK51296.1"/>
    </source>
</evidence>
<gene>
    <name evidence="3" type="ORF">GYMLUDRAFT_50667</name>
</gene>
<dbReference type="PANTHER" id="PTHR39639:SF1">
    <property type="entry name" value="DUF262 DOMAIN-CONTAINING PROTEIN"/>
    <property type="match status" value="1"/>
</dbReference>
<dbReference type="AlphaFoldDB" id="A0A0D0BAH1"/>
<proteinExistence type="predicted"/>
<evidence type="ECO:0000313" key="4">
    <source>
        <dbReference type="Proteomes" id="UP000053593"/>
    </source>
</evidence>
<organism evidence="3 4">
    <name type="scientific">Collybiopsis luxurians FD-317 M1</name>
    <dbReference type="NCBI Taxonomy" id="944289"/>
    <lineage>
        <taxon>Eukaryota</taxon>
        <taxon>Fungi</taxon>
        <taxon>Dikarya</taxon>
        <taxon>Basidiomycota</taxon>
        <taxon>Agaricomycotina</taxon>
        <taxon>Agaricomycetes</taxon>
        <taxon>Agaricomycetidae</taxon>
        <taxon>Agaricales</taxon>
        <taxon>Marasmiineae</taxon>
        <taxon>Omphalotaceae</taxon>
        <taxon>Collybiopsis</taxon>
        <taxon>Collybiopsis luxurians</taxon>
    </lineage>
</organism>